<reference evidence="18" key="1">
    <citation type="journal article" date="2023" name="G3 (Bethesda)">
        <title>A reference genome for the long-term kleptoplast-retaining sea slug Elysia crispata morphotype clarki.</title>
        <authorList>
            <person name="Eastman K.E."/>
            <person name="Pendleton A.L."/>
            <person name="Shaikh M.A."/>
            <person name="Suttiyut T."/>
            <person name="Ogas R."/>
            <person name="Tomko P."/>
            <person name="Gavelis G."/>
            <person name="Widhalm J.R."/>
            <person name="Wisecaver J.H."/>
        </authorList>
    </citation>
    <scope>NUCLEOTIDE SEQUENCE</scope>
    <source>
        <strain evidence="18">ECLA1</strain>
    </source>
</reference>
<dbReference type="Proteomes" id="UP001283361">
    <property type="component" value="Unassembled WGS sequence"/>
</dbReference>
<evidence type="ECO:0000256" key="9">
    <source>
        <dbReference type="ARBA" id="ARBA00023098"/>
    </source>
</evidence>
<organism evidence="18 19">
    <name type="scientific">Elysia crispata</name>
    <name type="common">lettuce slug</name>
    <dbReference type="NCBI Taxonomy" id="231223"/>
    <lineage>
        <taxon>Eukaryota</taxon>
        <taxon>Metazoa</taxon>
        <taxon>Spiralia</taxon>
        <taxon>Lophotrochozoa</taxon>
        <taxon>Mollusca</taxon>
        <taxon>Gastropoda</taxon>
        <taxon>Heterobranchia</taxon>
        <taxon>Euthyneura</taxon>
        <taxon>Panpulmonata</taxon>
        <taxon>Sacoglossa</taxon>
        <taxon>Placobranchoidea</taxon>
        <taxon>Plakobranchidae</taxon>
        <taxon>Elysia</taxon>
    </lineage>
</organism>
<comment type="similarity">
    <text evidence="3">Belongs to the 1-acyl-sn-glycerol-3-phosphate acyltransferase family.</text>
</comment>
<keyword evidence="10 16" id="KW-0472">Membrane</keyword>
<dbReference type="FunFam" id="1.10.238.10:FF:000001">
    <property type="entry name" value="Calmodulin 1"/>
    <property type="match status" value="1"/>
</dbReference>
<evidence type="ECO:0000256" key="1">
    <source>
        <dbReference type="ARBA" id="ARBA00004370"/>
    </source>
</evidence>
<evidence type="ECO:0000256" key="14">
    <source>
        <dbReference type="ARBA" id="ARBA00023315"/>
    </source>
</evidence>
<dbReference type="InterPro" id="IPR002123">
    <property type="entry name" value="Plipid/glycerol_acylTrfase"/>
</dbReference>
<comment type="caution">
    <text evidence="18">The sequence shown here is derived from an EMBL/GenBank/DDBJ whole genome shotgun (WGS) entry which is preliminary data.</text>
</comment>
<evidence type="ECO:0000256" key="16">
    <source>
        <dbReference type="SAM" id="Phobius"/>
    </source>
</evidence>
<dbReference type="GO" id="GO:0042171">
    <property type="term" value="F:lysophosphatidic acid acyltransferase activity"/>
    <property type="evidence" value="ECO:0007669"/>
    <property type="project" value="TreeGrafter"/>
</dbReference>
<keyword evidence="13" id="KW-1208">Phospholipid metabolism</keyword>
<evidence type="ECO:0000256" key="5">
    <source>
        <dbReference type="ARBA" id="ARBA00022679"/>
    </source>
</evidence>
<dbReference type="GO" id="GO:0005783">
    <property type="term" value="C:endoplasmic reticulum"/>
    <property type="evidence" value="ECO:0007669"/>
    <property type="project" value="TreeGrafter"/>
</dbReference>
<keyword evidence="5" id="KW-0808">Transferase</keyword>
<dbReference type="PROSITE" id="PS50222">
    <property type="entry name" value="EF_HAND_2"/>
    <property type="match status" value="3"/>
</dbReference>
<evidence type="ECO:0000256" key="11">
    <source>
        <dbReference type="ARBA" id="ARBA00023179"/>
    </source>
</evidence>
<dbReference type="GO" id="GO:0016020">
    <property type="term" value="C:membrane"/>
    <property type="evidence" value="ECO:0007669"/>
    <property type="project" value="UniProtKB-SubCell"/>
</dbReference>
<evidence type="ECO:0000256" key="13">
    <source>
        <dbReference type="ARBA" id="ARBA00023264"/>
    </source>
</evidence>
<keyword evidence="7" id="KW-0106">Calcium</keyword>
<evidence type="ECO:0000256" key="12">
    <source>
        <dbReference type="ARBA" id="ARBA00023209"/>
    </source>
</evidence>
<dbReference type="CDD" id="cd00051">
    <property type="entry name" value="EFh"/>
    <property type="match status" value="1"/>
</dbReference>
<dbReference type="SUPFAM" id="SSF47473">
    <property type="entry name" value="EF-hand"/>
    <property type="match status" value="1"/>
</dbReference>
<keyword evidence="4" id="KW-0444">Lipid biosynthesis</keyword>
<keyword evidence="8 16" id="KW-1133">Transmembrane helix</keyword>
<feature type="domain" description="EF-hand" evidence="17">
    <location>
        <begin position="376"/>
        <end position="411"/>
    </location>
</feature>
<dbReference type="CDD" id="cd07991">
    <property type="entry name" value="LPLAT_LPCAT1-like"/>
    <property type="match status" value="1"/>
</dbReference>
<name>A0AAE0YWH6_9GAST</name>
<dbReference type="InterPro" id="IPR011992">
    <property type="entry name" value="EF-hand-dom_pair"/>
</dbReference>
<dbReference type="PANTHER" id="PTHR23063:SF52">
    <property type="entry name" value="LYSOPHOSPHATIDYLCHOLINE ACYLTRANSFERASE"/>
    <property type="match status" value="1"/>
</dbReference>
<keyword evidence="14" id="KW-0012">Acyltransferase</keyword>
<dbReference type="InterPro" id="IPR045252">
    <property type="entry name" value="LPCAT1-like"/>
</dbReference>
<keyword evidence="6 16" id="KW-0812">Transmembrane</keyword>
<dbReference type="InterPro" id="IPR018247">
    <property type="entry name" value="EF_Hand_1_Ca_BS"/>
</dbReference>
<evidence type="ECO:0000313" key="18">
    <source>
        <dbReference type="EMBL" id="KAK3757941.1"/>
    </source>
</evidence>
<evidence type="ECO:0000256" key="4">
    <source>
        <dbReference type="ARBA" id="ARBA00022516"/>
    </source>
</evidence>
<keyword evidence="11" id="KW-0514">Muscle protein</keyword>
<evidence type="ECO:0000256" key="7">
    <source>
        <dbReference type="ARBA" id="ARBA00022837"/>
    </source>
</evidence>
<dbReference type="SMART" id="SM00054">
    <property type="entry name" value="EFh"/>
    <property type="match status" value="3"/>
</dbReference>
<evidence type="ECO:0000256" key="6">
    <source>
        <dbReference type="ARBA" id="ARBA00022692"/>
    </source>
</evidence>
<dbReference type="InterPro" id="IPR002048">
    <property type="entry name" value="EF_hand_dom"/>
</dbReference>
<evidence type="ECO:0000256" key="8">
    <source>
        <dbReference type="ARBA" id="ARBA00022989"/>
    </source>
</evidence>
<evidence type="ECO:0000256" key="15">
    <source>
        <dbReference type="ARBA" id="ARBA00025707"/>
    </source>
</evidence>
<gene>
    <name evidence="18" type="ORF">RRG08_058255</name>
</gene>
<feature type="transmembrane region" description="Helical" evidence="16">
    <location>
        <begin position="84"/>
        <end position="105"/>
    </location>
</feature>
<feature type="domain" description="EF-hand" evidence="17">
    <location>
        <begin position="448"/>
        <end position="483"/>
    </location>
</feature>
<dbReference type="EMBL" id="JAWDGP010005302">
    <property type="protein sequence ID" value="KAK3757941.1"/>
    <property type="molecule type" value="Genomic_DNA"/>
</dbReference>
<dbReference type="Gene3D" id="1.10.238.10">
    <property type="entry name" value="EF-hand"/>
    <property type="match status" value="1"/>
</dbReference>
<dbReference type="SUPFAM" id="SSF69593">
    <property type="entry name" value="Glycerol-3-phosphate (1)-acyltransferase"/>
    <property type="match status" value="1"/>
</dbReference>
<comment type="pathway">
    <text evidence="2">Lipid metabolism; phospholipid metabolism.</text>
</comment>
<dbReference type="PANTHER" id="PTHR23063">
    <property type="entry name" value="PHOSPHOLIPID ACYLTRANSFERASE"/>
    <property type="match status" value="1"/>
</dbReference>
<keyword evidence="19" id="KW-1185">Reference proteome</keyword>
<dbReference type="PRINTS" id="PR00450">
    <property type="entry name" value="RECOVERIN"/>
</dbReference>
<dbReference type="GO" id="GO:0008374">
    <property type="term" value="F:O-acyltransferase activity"/>
    <property type="evidence" value="ECO:0007669"/>
    <property type="project" value="InterPro"/>
</dbReference>
<keyword evidence="9" id="KW-0443">Lipid metabolism</keyword>
<keyword evidence="12" id="KW-0594">Phospholipid biosynthesis</keyword>
<comment type="subcellular location">
    <subcellularLocation>
        <location evidence="1">Membrane</location>
    </subcellularLocation>
</comment>
<dbReference type="Pfam" id="PF13202">
    <property type="entry name" value="EF-hand_5"/>
    <property type="match status" value="1"/>
</dbReference>
<feature type="domain" description="EF-hand" evidence="17">
    <location>
        <begin position="413"/>
        <end position="447"/>
    </location>
</feature>
<feature type="transmembrane region" description="Helical" evidence="16">
    <location>
        <begin position="36"/>
        <end position="64"/>
    </location>
</feature>
<dbReference type="PROSITE" id="PS00018">
    <property type="entry name" value="EF_HAND_1"/>
    <property type="match status" value="1"/>
</dbReference>
<dbReference type="GO" id="GO:0005509">
    <property type="term" value="F:calcium ion binding"/>
    <property type="evidence" value="ECO:0007669"/>
    <property type="project" value="InterPro"/>
</dbReference>
<evidence type="ECO:0000313" key="19">
    <source>
        <dbReference type="Proteomes" id="UP001283361"/>
    </source>
</evidence>
<accession>A0AAE0YWH6</accession>
<dbReference type="AlphaFoldDB" id="A0AAE0YWH6"/>
<evidence type="ECO:0000256" key="2">
    <source>
        <dbReference type="ARBA" id="ARBA00005074"/>
    </source>
</evidence>
<proteinExistence type="inferred from homology"/>
<evidence type="ECO:0000256" key="3">
    <source>
        <dbReference type="ARBA" id="ARBA00008655"/>
    </source>
</evidence>
<comment type="pathway">
    <text evidence="15">Phospholipid metabolism.</text>
</comment>
<evidence type="ECO:0000259" key="17">
    <source>
        <dbReference type="PROSITE" id="PS50222"/>
    </source>
</evidence>
<protein>
    <recommendedName>
        <fullName evidence="17">EF-hand domain-containing protein</fullName>
    </recommendedName>
</protein>
<dbReference type="Pfam" id="PF01553">
    <property type="entry name" value="Acyltransferase"/>
    <property type="match status" value="1"/>
</dbReference>
<dbReference type="Pfam" id="PF13499">
    <property type="entry name" value="EF-hand_7"/>
    <property type="match status" value="1"/>
</dbReference>
<dbReference type="GO" id="GO:0008654">
    <property type="term" value="P:phospholipid biosynthetic process"/>
    <property type="evidence" value="ECO:0007669"/>
    <property type="project" value="UniProtKB-KW"/>
</dbReference>
<evidence type="ECO:0000256" key="10">
    <source>
        <dbReference type="ARBA" id="ARBA00023136"/>
    </source>
</evidence>
<sequence>MKRMPIFPRQESLVLPAIINPFSYHRELSFRDKLQVAFMTITVVPIRVILIFIFLVSAWLLAHIALAFRTEEEKLRPLTGWRTFFTAPLTILGRAIFITLGLWVIERPESVPRASSKEAPILVVAHHSTLVDTFVTFCKTLNLPSPVSRVENSSVPFLGKLIEFSQPVLVKREDPDSRANTVQEIRRRASSGGQWPQIIIFPEGTCTNRSCLISFKQGAFLPGVPVQPVCIRYPNRLDTVTWTWEGPGALTQLWLTMCQIYTKVDIVYLPAYHPSELEKKDPKLFAKNVRAAMAKCLDCPVTDHTYDDCRLMASAEKMEMPASIGLVEFEKLHSKIGVKFDQMTHLLRNFVEIKGAKWKDGKGISYDNFSEYLFLPKSEALREVFDLYDRDGSGTIDFREYVIGLSLISNPVNNDDTLKLAFRLFDKESKGHISLGDLQLILRQAFNMSPEEVEKMFMEVDTACDGRISYDEFKDYAIKKPEYAKVFTTYQETSKHQNPDLQLQFSNGHASEGIVVDQASTSSQVDPASKKLQ</sequence>
<dbReference type="SMART" id="SM00563">
    <property type="entry name" value="PlsC"/>
    <property type="match status" value="1"/>
</dbReference>